<dbReference type="EMBL" id="BART01000650">
    <property type="protein sequence ID" value="GAG74050.1"/>
    <property type="molecule type" value="Genomic_DNA"/>
</dbReference>
<gene>
    <name evidence="1" type="ORF">S01H4_02827</name>
</gene>
<proteinExistence type="predicted"/>
<organism evidence="1">
    <name type="scientific">marine sediment metagenome</name>
    <dbReference type="NCBI Taxonomy" id="412755"/>
    <lineage>
        <taxon>unclassified sequences</taxon>
        <taxon>metagenomes</taxon>
        <taxon>ecological metagenomes</taxon>
    </lineage>
</organism>
<sequence length="96" mass="11222">MFSQDDSEDSAWRPSNVGYYPQFYAIILQLAETSARIFCTGGQLLKRDLGIEFHEFLNPRTLNFNVEKPQEEPHLICDCYLTHRFKVLPRRIRAAS</sequence>
<accession>X0ZW70</accession>
<comment type="caution">
    <text evidence="1">The sequence shown here is derived from an EMBL/GenBank/DDBJ whole genome shotgun (WGS) entry which is preliminary data.</text>
</comment>
<reference evidence="1" key="1">
    <citation type="journal article" date="2014" name="Front. Microbiol.">
        <title>High frequency of phylogenetically diverse reductive dehalogenase-homologous genes in deep subseafloor sedimentary metagenomes.</title>
        <authorList>
            <person name="Kawai M."/>
            <person name="Futagami T."/>
            <person name="Toyoda A."/>
            <person name="Takaki Y."/>
            <person name="Nishi S."/>
            <person name="Hori S."/>
            <person name="Arai W."/>
            <person name="Tsubouchi T."/>
            <person name="Morono Y."/>
            <person name="Uchiyama I."/>
            <person name="Ito T."/>
            <person name="Fujiyama A."/>
            <person name="Inagaki F."/>
            <person name="Takami H."/>
        </authorList>
    </citation>
    <scope>NUCLEOTIDE SEQUENCE</scope>
    <source>
        <strain evidence="1">Expedition CK06-06</strain>
    </source>
</reference>
<evidence type="ECO:0000313" key="1">
    <source>
        <dbReference type="EMBL" id="GAG74050.1"/>
    </source>
</evidence>
<name>X0ZW70_9ZZZZ</name>
<protein>
    <submittedName>
        <fullName evidence="1">Uncharacterized protein</fullName>
    </submittedName>
</protein>
<dbReference type="AlphaFoldDB" id="X0ZW70"/>